<name>A0A4P6F8K8_9MICO</name>
<evidence type="ECO:0000256" key="4">
    <source>
        <dbReference type="ARBA" id="ARBA00022807"/>
    </source>
</evidence>
<evidence type="ECO:0000259" key="6">
    <source>
        <dbReference type="PROSITE" id="PS51935"/>
    </source>
</evidence>
<dbReference type="InterPro" id="IPR000064">
    <property type="entry name" value="NLP_P60_dom"/>
</dbReference>
<evidence type="ECO:0000256" key="2">
    <source>
        <dbReference type="ARBA" id="ARBA00022670"/>
    </source>
</evidence>
<keyword evidence="8" id="KW-1185">Reference proteome</keyword>
<reference evidence="7 8" key="1">
    <citation type="submission" date="2019-01" db="EMBL/GenBank/DDBJ databases">
        <title>Genome sequencing of strain FW10M-9.</title>
        <authorList>
            <person name="Heo J."/>
            <person name="Kim S.-J."/>
            <person name="Kim J.-S."/>
            <person name="Hong S.-B."/>
            <person name="Kwon S.-W."/>
        </authorList>
    </citation>
    <scope>NUCLEOTIDE SEQUENCE [LARGE SCALE GENOMIC DNA]</scope>
    <source>
        <strain evidence="7 8">FW10M-9</strain>
    </source>
</reference>
<keyword evidence="2" id="KW-0645">Protease</keyword>
<sequence>MPSAPSPSTPRAPAAAPSSSPPPVVSRCRRSRRPPPTRCPRRRRRRRARLRGEARRPGARRARGRPGRRRVRRRGRRRRAEDGGRRRRDPGDARPAAPAPAPRPATARAAAPAASRTADRPASPSGTWGAAAEIAQRYLGVPYVFGSSNPAVGLDCSGLVVHVFRHLGVSLPHQSTRIRDSARTVRISRSEARPGDIIWSPGHVSIYLGGGRQIEATRPGGWRVRTANIWQSNPMFLRVV</sequence>
<dbReference type="PANTHER" id="PTHR47359">
    <property type="entry name" value="PEPTIDOGLYCAN DL-ENDOPEPTIDASE CWLO"/>
    <property type="match status" value="1"/>
</dbReference>
<feature type="compositionally biased region" description="Basic and acidic residues" evidence="5">
    <location>
        <begin position="79"/>
        <end position="92"/>
    </location>
</feature>
<evidence type="ECO:0000256" key="3">
    <source>
        <dbReference type="ARBA" id="ARBA00022801"/>
    </source>
</evidence>
<feature type="region of interest" description="Disordered" evidence="5">
    <location>
        <begin position="1"/>
        <end position="127"/>
    </location>
</feature>
<organism evidence="7 8">
    <name type="scientific">Xylanimonas protaetiae</name>
    <dbReference type="NCBI Taxonomy" id="2509457"/>
    <lineage>
        <taxon>Bacteria</taxon>
        <taxon>Bacillati</taxon>
        <taxon>Actinomycetota</taxon>
        <taxon>Actinomycetes</taxon>
        <taxon>Micrococcales</taxon>
        <taxon>Promicromonosporaceae</taxon>
        <taxon>Xylanimonas</taxon>
    </lineage>
</organism>
<feature type="compositionally biased region" description="Basic residues" evidence="5">
    <location>
        <begin position="57"/>
        <end position="78"/>
    </location>
</feature>
<evidence type="ECO:0000313" key="8">
    <source>
        <dbReference type="Proteomes" id="UP000292118"/>
    </source>
</evidence>
<evidence type="ECO:0000256" key="1">
    <source>
        <dbReference type="ARBA" id="ARBA00007074"/>
    </source>
</evidence>
<dbReference type="Pfam" id="PF00877">
    <property type="entry name" value="NLPC_P60"/>
    <property type="match status" value="1"/>
</dbReference>
<accession>A0A4P6F8K8</accession>
<dbReference type="InterPro" id="IPR051794">
    <property type="entry name" value="PG_Endopeptidase_C40"/>
</dbReference>
<keyword evidence="3" id="KW-0378">Hydrolase</keyword>
<dbReference type="OrthoDB" id="5177647at2"/>
<dbReference type="InterPro" id="IPR038765">
    <property type="entry name" value="Papain-like_cys_pep_sf"/>
</dbReference>
<dbReference type="EMBL" id="CP035493">
    <property type="protein sequence ID" value="QAY69627.1"/>
    <property type="molecule type" value="Genomic_DNA"/>
</dbReference>
<dbReference type="PANTHER" id="PTHR47359:SF3">
    <property type="entry name" value="NLP_P60 DOMAIN-CONTAINING PROTEIN-RELATED"/>
    <property type="match status" value="1"/>
</dbReference>
<dbReference type="AlphaFoldDB" id="A0A4P6F8K8"/>
<evidence type="ECO:0000256" key="5">
    <source>
        <dbReference type="SAM" id="MobiDB-lite"/>
    </source>
</evidence>
<dbReference type="Gene3D" id="3.90.1720.10">
    <property type="entry name" value="endopeptidase domain like (from Nostoc punctiforme)"/>
    <property type="match status" value="1"/>
</dbReference>
<dbReference type="GO" id="GO:0006508">
    <property type="term" value="P:proteolysis"/>
    <property type="evidence" value="ECO:0007669"/>
    <property type="project" value="UniProtKB-KW"/>
</dbReference>
<evidence type="ECO:0000313" key="7">
    <source>
        <dbReference type="EMBL" id="QAY69627.1"/>
    </source>
</evidence>
<comment type="similarity">
    <text evidence="1">Belongs to the peptidase C40 family.</text>
</comment>
<dbReference type="Proteomes" id="UP000292118">
    <property type="component" value="Chromosome"/>
</dbReference>
<dbReference type="SUPFAM" id="SSF54001">
    <property type="entry name" value="Cysteine proteinases"/>
    <property type="match status" value="1"/>
</dbReference>
<feature type="compositionally biased region" description="Pro residues" evidence="5">
    <location>
        <begin position="1"/>
        <end position="10"/>
    </location>
</feature>
<feature type="compositionally biased region" description="Basic residues" evidence="5">
    <location>
        <begin position="27"/>
        <end position="49"/>
    </location>
</feature>
<feature type="domain" description="NlpC/P60" evidence="6">
    <location>
        <begin position="125"/>
        <end position="240"/>
    </location>
</feature>
<gene>
    <name evidence="7" type="ORF">ET471_05890</name>
</gene>
<keyword evidence="4" id="KW-0788">Thiol protease</keyword>
<feature type="compositionally biased region" description="Low complexity" evidence="5">
    <location>
        <begin position="104"/>
        <end position="125"/>
    </location>
</feature>
<dbReference type="GO" id="GO:0008234">
    <property type="term" value="F:cysteine-type peptidase activity"/>
    <property type="evidence" value="ECO:0007669"/>
    <property type="project" value="UniProtKB-KW"/>
</dbReference>
<dbReference type="KEGG" id="xya:ET471_05890"/>
<protein>
    <recommendedName>
        <fullName evidence="6">NlpC/P60 domain-containing protein</fullName>
    </recommendedName>
</protein>
<dbReference type="PROSITE" id="PS51935">
    <property type="entry name" value="NLPC_P60"/>
    <property type="match status" value="1"/>
</dbReference>
<proteinExistence type="inferred from homology"/>